<sequence length="117" mass="12974">MANFSIEWHGDLELAAALGNASQKIKTQANNVLKNAGEKGTNIAQRKAPVDTGFLKSEIAGLPKGDEYHIHSAASYSGYQEYGTRYQPGTPFMRPMMTEIEPYFTDQIRKVMEGAFK</sequence>
<name>A0A8S5NJH6_9CAUD</name>
<dbReference type="InterPro" id="IPR010064">
    <property type="entry name" value="HK97-gp10_tail"/>
</dbReference>
<reference evidence="1" key="1">
    <citation type="journal article" date="2021" name="Proc. Natl. Acad. Sci. U.S.A.">
        <title>A Catalog of Tens of Thousands of Viruses from Human Metagenomes Reveals Hidden Associations with Chronic Diseases.</title>
        <authorList>
            <person name="Tisza M.J."/>
            <person name="Buck C.B."/>
        </authorList>
    </citation>
    <scope>NUCLEOTIDE SEQUENCE</scope>
    <source>
        <strain evidence="1">Ct3Md4</strain>
    </source>
</reference>
<protein>
    <submittedName>
        <fullName evidence="1">Tail component</fullName>
    </submittedName>
</protein>
<evidence type="ECO:0000313" key="1">
    <source>
        <dbReference type="EMBL" id="DAD94965.1"/>
    </source>
</evidence>
<accession>A0A8S5NJH6</accession>
<dbReference type="EMBL" id="BK015187">
    <property type="protein sequence ID" value="DAD94965.1"/>
    <property type="molecule type" value="Genomic_DNA"/>
</dbReference>
<proteinExistence type="predicted"/>
<organism evidence="1">
    <name type="scientific">Siphoviridae sp. ct3Md4</name>
    <dbReference type="NCBI Taxonomy" id="2826282"/>
    <lineage>
        <taxon>Viruses</taxon>
        <taxon>Duplodnaviria</taxon>
        <taxon>Heunggongvirae</taxon>
        <taxon>Uroviricota</taxon>
        <taxon>Caudoviricetes</taxon>
    </lineage>
</organism>
<dbReference type="NCBIfam" id="TIGR01725">
    <property type="entry name" value="phge_HK97_gp10"/>
    <property type="match status" value="1"/>
</dbReference>
<dbReference type="Pfam" id="PF04883">
    <property type="entry name" value="HK97-gp10_like"/>
    <property type="match status" value="1"/>
</dbReference>